<keyword evidence="12" id="KW-0503">Monooxygenase</keyword>
<feature type="binding site" description="axial binding residue" evidence="14">
    <location>
        <position position="454"/>
    </location>
    <ligand>
        <name>heme</name>
        <dbReference type="ChEBI" id="CHEBI:30413"/>
    </ligand>
    <ligandPart>
        <name>Fe</name>
        <dbReference type="ChEBI" id="CHEBI:18248"/>
    </ligandPart>
</feature>
<gene>
    <name evidence="17" type="ORF">GT037_005783</name>
</gene>
<dbReference type="GeneID" id="62204008"/>
<dbReference type="PANTHER" id="PTHR24305:SF210">
    <property type="entry name" value="CYTOCHROME P450 MONOOXYGENASE ASQL-RELATED"/>
    <property type="match status" value="1"/>
</dbReference>
<comment type="similarity">
    <text evidence="4">Belongs to the cytochrome P450 family.</text>
</comment>
<evidence type="ECO:0000313" key="18">
    <source>
        <dbReference type="Proteomes" id="UP000596902"/>
    </source>
</evidence>
<comment type="subcellular location">
    <subcellularLocation>
        <location evidence="2">Membrane</location>
        <topology evidence="2">Single-pass membrane protein</topology>
    </subcellularLocation>
</comment>
<evidence type="ECO:0000256" key="7">
    <source>
        <dbReference type="ARBA" id="ARBA00022723"/>
    </source>
</evidence>
<dbReference type="SUPFAM" id="SSF49870">
    <property type="entry name" value="Osmotin, thaumatin-like protein"/>
    <property type="match status" value="1"/>
</dbReference>
<evidence type="ECO:0000313" key="17">
    <source>
        <dbReference type="EMBL" id="KAF7676278.1"/>
    </source>
</evidence>
<keyword evidence="6 15" id="KW-0812">Transmembrane</keyword>
<keyword evidence="10" id="KW-0560">Oxidoreductase</keyword>
<keyword evidence="8" id="KW-0378">Hydrolase</keyword>
<dbReference type="Gene3D" id="3.90.79.10">
    <property type="entry name" value="Nucleoside Triphosphate Pyrophosphohydrolase"/>
    <property type="match status" value="1"/>
</dbReference>
<dbReference type="FunFam" id="1.10.630.10:FF:000063">
    <property type="entry name" value="Cytochrome P450 monooxygenase"/>
    <property type="match status" value="1"/>
</dbReference>
<dbReference type="GO" id="GO:0020037">
    <property type="term" value="F:heme binding"/>
    <property type="evidence" value="ECO:0007669"/>
    <property type="project" value="InterPro"/>
</dbReference>
<dbReference type="SUPFAM" id="SSF48264">
    <property type="entry name" value="Cytochrome P450"/>
    <property type="match status" value="1"/>
</dbReference>
<evidence type="ECO:0000256" key="14">
    <source>
        <dbReference type="PIRSR" id="PIRSR602401-1"/>
    </source>
</evidence>
<keyword evidence="11 14" id="KW-0408">Iron</keyword>
<dbReference type="PRINTS" id="PR00463">
    <property type="entry name" value="EP450I"/>
</dbReference>
<dbReference type="Pfam" id="PF00067">
    <property type="entry name" value="p450"/>
    <property type="match status" value="1"/>
</dbReference>
<evidence type="ECO:0000256" key="12">
    <source>
        <dbReference type="ARBA" id="ARBA00023033"/>
    </source>
</evidence>
<dbReference type="Proteomes" id="UP000596902">
    <property type="component" value="Unassembled WGS sequence"/>
</dbReference>
<reference evidence="17" key="2">
    <citation type="submission" date="2020-08" db="EMBL/GenBank/DDBJ databases">
        <title>Draft Genome Sequence of Cumin Blight Pathogen Alternaria burnsii.</title>
        <authorList>
            <person name="Feng Z."/>
        </authorList>
    </citation>
    <scope>NUCLEOTIDE SEQUENCE</scope>
    <source>
        <strain evidence="17">CBS107.38</strain>
    </source>
</reference>
<dbReference type="Gene3D" id="1.10.630.10">
    <property type="entry name" value="Cytochrome P450"/>
    <property type="match status" value="1"/>
</dbReference>
<dbReference type="InterPro" id="IPR037176">
    <property type="entry name" value="Osmotin/thaumatin-like_sf"/>
</dbReference>
<evidence type="ECO:0000256" key="8">
    <source>
        <dbReference type="ARBA" id="ARBA00022801"/>
    </source>
</evidence>
<evidence type="ECO:0000256" key="15">
    <source>
        <dbReference type="SAM" id="Phobius"/>
    </source>
</evidence>
<evidence type="ECO:0000256" key="11">
    <source>
        <dbReference type="ARBA" id="ARBA00023004"/>
    </source>
</evidence>
<keyword evidence="18" id="KW-1185">Reference proteome</keyword>
<dbReference type="InterPro" id="IPR002401">
    <property type="entry name" value="Cyt_P450_E_grp-I"/>
</dbReference>
<evidence type="ECO:0000256" key="4">
    <source>
        <dbReference type="ARBA" id="ARBA00010617"/>
    </source>
</evidence>
<sequence>MGFVDEDRLRLLAIWTPVAFVTYVVVTAVYNLTLHPLAKYPGPLLWRISPIPSIVSLLRGRIAFEYKIHHDRYGPVVRVMPNELSFNTAKAWDDIYGHRVGLANMDKDPIHVGAVEAIPGATNLTMAPDIHHARQRRALAHAFSKQALLEQQSILKGYVDLFVDRLREKAHRGEPANMVSWFNFCTFDIIGDLSFGEPFGCLREGEGSESANWVVLIYEAIKSGAIEQATRRFARPGSVAQKFLMWCIPTVVRERRFRHLRNSTEKTVKRLNQKDNDHRDFIWYILKQREKKNEVSDDEVIMNAALFIVAGSETTATELCGLTNYLLRNPEIFKKLKDELRGACKTEADINMDVLGNLPYMNACIEEGLRIFPPVPIGLLRTVPKGGSLIDGHAVPENTSVCVSSWGASHSASNFVEPDSFIPERFLETSESKGKFAGDSKKAAQPFSTGPRGCIGRNLTYVELRLILGALLWNFDIELADGAPLWHPKNEFEGLKAYNTWEKIQSSNQTVLNSFLPRTFHTRARLGAAYNMPQEPKIIKVEELPATEAKWIEFQKISWQDQTGRDRVWEAAARKTRGKAGVDAVAITTIIRHPSRPPSTIIILQYRPPVNAVCVELPAGLVDEKESPSEASVRELHEETGYKGKLAFISPTIVSDPGLSTANMQLAMVEINLKDGDKEPEQVLDDGEFIERVVVPIDELYDRLVNTMGGVVLNVTRTPNTGSVKRPIFREQLDPFVKYNMYSYKFFAVALGFLTVLLNAAPTSPNPNLMSKDWRHVLTPDNFLASTIEPGSSMASVLAPGMANDPNVPQIRGEVRNHCSFSVWARLSISPISSGPSHEKCDNPGETSMVEIKPGQRYKAPFPCQMNQCGHVIKVAYHPADLRVYQIEYSADGHDGRMWYNLSAEDGAPFQDVKRYLGGRGPTCPFVHCAPGQYGKDPVHGCDWPLQPLCDSLGSVVAVICGRL</sequence>
<dbReference type="InterPro" id="IPR006771">
    <property type="entry name" value="CetA-like"/>
</dbReference>
<dbReference type="FunFam" id="3.90.79.10:FF:000016">
    <property type="entry name" value="ADP-sugar pyrophosphatase isoform X1"/>
    <property type="match status" value="1"/>
</dbReference>
<evidence type="ECO:0000256" key="2">
    <source>
        <dbReference type="ARBA" id="ARBA00004167"/>
    </source>
</evidence>
<dbReference type="PROSITE" id="PS51462">
    <property type="entry name" value="NUDIX"/>
    <property type="match status" value="1"/>
</dbReference>
<dbReference type="InterPro" id="IPR000086">
    <property type="entry name" value="NUDIX_hydrolase_dom"/>
</dbReference>
<accession>A0A8H7B2U3</accession>
<dbReference type="GO" id="GO:0016787">
    <property type="term" value="F:hydrolase activity"/>
    <property type="evidence" value="ECO:0007669"/>
    <property type="project" value="UniProtKB-KW"/>
</dbReference>
<evidence type="ECO:0000256" key="13">
    <source>
        <dbReference type="ARBA" id="ARBA00023136"/>
    </source>
</evidence>
<dbReference type="InterPro" id="IPR036396">
    <property type="entry name" value="Cyt_P450_sf"/>
</dbReference>
<dbReference type="EMBL" id="JAAABM010000007">
    <property type="protein sequence ID" value="KAF7676278.1"/>
    <property type="molecule type" value="Genomic_DNA"/>
</dbReference>
<keyword evidence="9 15" id="KW-1133">Transmembrane helix</keyword>
<dbReference type="PROSITE" id="PS00086">
    <property type="entry name" value="CYTOCHROME_P450"/>
    <property type="match status" value="1"/>
</dbReference>
<dbReference type="InterPro" id="IPR017972">
    <property type="entry name" value="Cyt_P450_CS"/>
</dbReference>
<dbReference type="GO" id="GO:0004497">
    <property type="term" value="F:monooxygenase activity"/>
    <property type="evidence" value="ECO:0007669"/>
    <property type="project" value="UniProtKB-KW"/>
</dbReference>
<dbReference type="SUPFAM" id="SSF55811">
    <property type="entry name" value="Nudix"/>
    <property type="match status" value="1"/>
</dbReference>
<feature type="domain" description="Nudix hydrolase" evidence="16">
    <location>
        <begin position="580"/>
        <end position="717"/>
    </location>
</feature>
<name>A0A8H7B2U3_9PLEO</name>
<feature type="transmembrane region" description="Helical" evidence="15">
    <location>
        <begin position="12"/>
        <end position="32"/>
    </location>
</feature>
<dbReference type="InterPro" id="IPR015797">
    <property type="entry name" value="NUDIX_hydrolase-like_dom_sf"/>
</dbReference>
<keyword evidence="7 14" id="KW-0479">Metal-binding</keyword>
<evidence type="ECO:0000256" key="3">
    <source>
        <dbReference type="ARBA" id="ARBA00004685"/>
    </source>
</evidence>
<dbReference type="InterPro" id="IPR001128">
    <property type="entry name" value="Cyt_P450"/>
</dbReference>
<comment type="pathway">
    <text evidence="3">Mycotoxin biosynthesis.</text>
</comment>
<evidence type="ECO:0000259" key="16">
    <source>
        <dbReference type="PROSITE" id="PS51462"/>
    </source>
</evidence>
<dbReference type="PANTHER" id="PTHR24305">
    <property type="entry name" value="CYTOCHROME P450"/>
    <property type="match status" value="1"/>
</dbReference>
<dbReference type="AlphaFoldDB" id="A0A8H7B2U3"/>
<dbReference type="GO" id="GO:0016020">
    <property type="term" value="C:membrane"/>
    <property type="evidence" value="ECO:0007669"/>
    <property type="project" value="UniProtKB-SubCell"/>
</dbReference>
<reference evidence="17" key="1">
    <citation type="submission" date="2020-01" db="EMBL/GenBank/DDBJ databases">
        <authorList>
            <person name="Feng Z.H.Z."/>
        </authorList>
    </citation>
    <scope>NUCLEOTIDE SEQUENCE</scope>
    <source>
        <strain evidence="17">CBS107.38</strain>
    </source>
</reference>
<evidence type="ECO:0000256" key="10">
    <source>
        <dbReference type="ARBA" id="ARBA00023002"/>
    </source>
</evidence>
<dbReference type="Pfam" id="PF04681">
    <property type="entry name" value="Bys1"/>
    <property type="match status" value="1"/>
</dbReference>
<dbReference type="Pfam" id="PF00293">
    <property type="entry name" value="NUDIX"/>
    <property type="match status" value="1"/>
</dbReference>
<evidence type="ECO:0000256" key="9">
    <source>
        <dbReference type="ARBA" id="ARBA00022989"/>
    </source>
</evidence>
<dbReference type="GO" id="GO:0016705">
    <property type="term" value="F:oxidoreductase activity, acting on paired donors, with incorporation or reduction of molecular oxygen"/>
    <property type="evidence" value="ECO:0007669"/>
    <property type="project" value="InterPro"/>
</dbReference>
<evidence type="ECO:0000256" key="6">
    <source>
        <dbReference type="ARBA" id="ARBA00022692"/>
    </source>
</evidence>
<organism evidence="17 18">
    <name type="scientific">Alternaria burnsii</name>
    <dbReference type="NCBI Taxonomy" id="1187904"/>
    <lineage>
        <taxon>Eukaryota</taxon>
        <taxon>Fungi</taxon>
        <taxon>Dikarya</taxon>
        <taxon>Ascomycota</taxon>
        <taxon>Pezizomycotina</taxon>
        <taxon>Dothideomycetes</taxon>
        <taxon>Pleosporomycetidae</taxon>
        <taxon>Pleosporales</taxon>
        <taxon>Pleosporineae</taxon>
        <taxon>Pleosporaceae</taxon>
        <taxon>Alternaria</taxon>
        <taxon>Alternaria sect. Alternaria</taxon>
    </lineage>
</organism>
<dbReference type="InterPro" id="IPR050121">
    <property type="entry name" value="Cytochrome_P450_monoxygenase"/>
</dbReference>
<evidence type="ECO:0000256" key="1">
    <source>
        <dbReference type="ARBA" id="ARBA00001971"/>
    </source>
</evidence>
<protein>
    <submittedName>
        <fullName evidence="17">Cytochrome p450</fullName>
    </submittedName>
</protein>
<dbReference type="GO" id="GO:0005506">
    <property type="term" value="F:iron ion binding"/>
    <property type="evidence" value="ECO:0007669"/>
    <property type="project" value="InterPro"/>
</dbReference>
<keyword evidence="5 14" id="KW-0349">Heme</keyword>
<dbReference type="PRINTS" id="PR00385">
    <property type="entry name" value="P450"/>
</dbReference>
<dbReference type="CDD" id="cd18888">
    <property type="entry name" value="NUDIX_ADPRase_Nudt5"/>
    <property type="match status" value="1"/>
</dbReference>
<dbReference type="GO" id="GO:1902181">
    <property type="term" value="P:verruculogen biosynthetic process"/>
    <property type="evidence" value="ECO:0007669"/>
    <property type="project" value="UniProtKB-ARBA"/>
</dbReference>
<evidence type="ECO:0000256" key="5">
    <source>
        <dbReference type="ARBA" id="ARBA00022617"/>
    </source>
</evidence>
<comment type="cofactor">
    <cofactor evidence="1 14">
        <name>heme</name>
        <dbReference type="ChEBI" id="CHEBI:30413"/>
    </cofactor>
</comment>
<dbReference type="RefSeq" id="XP_038786519.1">
    <property type="nucleotide sequence ID" value="XM_038930830.1"/>
</dbReference>
<keyword evidence="13 15" id="KW-0472">Membrane</keyword>
<proteinExistence type="inferred from homology"/>
<comment type="caution">
    <text evidence="17">The sequence shown here is derived from an EMBL/GenBank/DDBJ whole genome shotgun (WGS) entry which is preliminary data.</text>
</comment>
<dbReference type="CDD" id="cd11058">
    <property type="entry name" value="CYP60B-like"/>
    <property type="match status" value="1"/>
</dbReference>